<keyword evidence="2" id="KW-0808">Transferase</keyword>
<evidence type="ECO:0000259" key="1">
    <source>
        <dbReference type="PROSITE" id="PS51186"/>
    </source>
</evidence>
<protein>
    <submittedName>
        <fullName evidence="2">GCN5-related N-acetyltransferase</fullName>
    </submittedName>
</protein>
<dbReference type="Gene3D" id="3.40.630.30">
    <property type="match status" value="1"/>
</dbReference>
<dbReference type="Pfam" id="PF13302">
    <property type="entry name" value="Acetyltransf_3"/>
    <property type="match status" value="1"/>
</dbReference>
<feature type="domain" description="N-acetyltransferase" evidence="1">
    <location>
        <begin position="1"/>
        <end position="156"/>
    </location>
</feature>
<accession>C6B3A1</accession>
<sequence>MIIELTSHDFDALLKGIAPAHLRLVQDSAIAPPEVLAMLSRLAADIGAEFSPSAWMIVEDDEIVGLCSVIKVPRDGNIHIGYGVAPSRQSRGCATRAIGQLLQWARNDHRVALVSAETGVDNITSRRVLGRNGFIRIGERVDAEDGPLICWEAMTV</sequence>
<dbReference type="PROSITE" id="PS51186">
    <property type="entry name" value="GNAT"/>
    <property type="match status" value="1"/>
</dbReference>
<evidence type="ECO:0000313" key="2">
    <source>
        <dbReference type="EMBL" id="ACS58803.1"/>
    </source>
</evidence>
<dbReference type="KEGG" id="rlg:Rleg_4565"/>
<dbReference type="Proteomes" id="UP000002256">
    <property type="component" value="Chromosome"/>
</dbReference>
<reference evidence="2 3" key="1">
    <citation type="journal article" date="2010" name="Stand. Genomic Sci.">
        <title>Complete genome sequence of Rhizobium leguminosarum bv. trifolii strain WSM1325, an effective microsymbiont of annual Mediterranean clovers.</title>
        <authorList>
            <person name="Reeve W."/>
            <person name="O'Hara G."/>
            <person name="Chain P."/>
            <person name="Ardley J."/>
            <person name="Brau L."/>
            <person name="Nandesena K."/>
            <person name="Tiwari R."/>
            <person name="Copeland A."/>
            <person name="Nolan M."/>
            <person name="Han C."/>
            <person name="Brettin T."/>
            <person name="Land M."/>
            <person name="Ovchinikova G."/>
            <person name="Ivanova N."/>
            <person name="Mavromatis K."/>
            <person name="Markowitz V."/>
            <person name="Kyrpides N."/>
            <person name="Melino V."/>
            <person name="Denton M."/>
            <person name="Yates R."/>
            <person name="Howieson J."/>
        </authorList>
    </citation>
    <scope>NUCLEOTIDE SEQUENCE [LARGE SCALE GENOMIC DNA]</scope>
    <source>
        <strain evidence="2 3">WSM1325</strain>
    </source>
</reference>
<dbReference type="InterPro" id="IPR000182">
    <property type="entry name" value="GNAT_dom"/>
</dbReference>
<gene>
    <name evidence="2" type="ordered locus">Rleg_4565</name>
</gene>
<dbReference type="SUPFAM" id="SSF55729">
    <property type="entry name" value="Acyl-CoA N-acyltransferases (Nat)"/>
    <property type="match status" value="1"/>
</dbReference>
<name>C6B3A1_RHILS</name>
<proteinExistence type="predicted"/>
<dbReference type="GO" id="GO:0016747">
    <property type="term" value="F:acyltransferase activity, transferring groups other than amino-acyl groups"/>
    <property type="evidence" value="ECO:0007669"/>
    <property type="project" value="InterPro"/>
</dbReference>
<dbReference type="AlphaFoldDB" id="C6B3A1"/>
<dbReference type="CDD" id="cd04301">
    <property type="entry name" value="NAT_SF"/>
    <property type="match status" value="1"/>
</dbReference>
<dbReference type="InterPro" id="IPR016181">
    <property type="entry name" value="Acyl_CoA_acyltransferase"/>
</dbReference>
<dbReference type="PANTHER" id="PTHR43792">
    <property type="entry name" value="GNAT FAMILY, PUTATIVE (AFU_ORTHOLOGUE AFUA_3G00765)-RELATED-RELATED"/>
    <property type="match status" value="1"/>
</dbReference>
<evidence type="ECO:0000313" key="3">
    <source>
        <dbReference type="Proteomes" id="UP000002256"/>
    </source>
</evidence>
<organism evidence="2 3">
    <name type="scientific">Rhizobium leguminosarum bv. trifolii (strain WSM1325)</name>
    <dbReference type="NCBI Taxonomy" id="395491"/>
    <lineage>
        <taxon>Bacteria</taxon>
        <taxon>Pseudomonadati</taxon>
        <taxon>Pseudomonadota</taxon>
        <taxon>Alphaproteobacteria</taxon>
        <taxon>Hyphomicrobiales</taxon>
        <taxon>Rhizobiaceae</taxon>
        <taxon>Rhizobium/Agrobacterium group</taxon>
        <taxon>Rhizobium</taxon>
    </lineage>
</organism>
<dbReference type="PANTHER" id="PTHR43792:SF13">
    <property type="entry name" value="ACETYLTRANSFERASE"/>
    <property type="match status" value="1"/>
</dbReference>
<dbReference type="HOGENOM" id="CLU_1625745_0_0_5"/>
<dbReference type="InterPro" id="IPR051531">
    <property type="entry name" value="N-acetyltransferase"/>
</dbReference>
<dbReference type="EMBL" id="CP001622">
    <property type="protein sequence ID" value="ACS58803.1"/>
    <property type="molecule type" value="Genomic_DNA"/>
</dbReference>